<evidence type="ECO:0000256" key="3">
    <source>
        <dbReference type="ARBA" id="ARBA00022764"/>
    </source>
</evidence>
<comment type="caution">
    <text evidence="6">The sequence shown here is derived from an EMBL/GenBank/DDBJ whole genome shotgun (WGS) entry which is preliminary data.</text>
</comment>
<comment type="function">
    <text evidence="4">Involved in the assembly process of the P-ring formation. It may associate with FlgF on the rod constituting a structure essential for the P-ring assembly or may act as a modulator protein for the P-ring assembly.</text>
</comment>
<comment type="subcellular location">
    <subcellularLocation>
        <location evidence="1 4">Periplasm</location>
    </subcellularLocation>
</comment>
<keyword evidence="6" id="KW-0969">Cilium</keyword>
<dbReference type="InterPro" id="IPR039246">
    <property type="entry name" value="Flagellar_FlgA"/>
</dbReference>
<gene>
    <name evidence="6" type="primary">flgA</name>
    <name evidence="6" type="ORF">E6Q80_08155</name>
</gene>
<keyword evidence="6" id="KW-0282">Flagellum</keyword>
<dbReference type="Pfam" id="PF17656">
    <property type="entry name" value="ChapFlgA_N"/>
    <property type="match status" value="1"/>
</dbReference>
<evidence type="ECO:0000313" key="6">
    <source>
        <dbReference type="EMBL" id="TXH86196.1"/>
    </source>
</evidence>
<dbReference type="PANTHER" id="PTHR36307:SF1">
    <property type="entry name" value="FLAGELLA BASAL BODY P-RING FORMATION PROTEIN FLGA"/>
    <property type="match status" value="1"/>
</dbReference>
<accession>A0A5C7ST45</accession>
<proteinExistence type="inferred from homology"/>
<evidence type="ECO:0000256" key="2">
    <source>
        <dbReference type="ARBA" id="ARBA00022729"/>
    </source>
</evidence>
<sequence length="242" mass="25179">MTTPLHRRLAVRRLRGPAAALCAALVLLPSPAAIAQHAEGAVEARVRQFLQRQVAGLPGEVSIELAPLDPNSQLPACAALEPFLPAGTRAWGRFSVGVRCDSPVTWTAYLQARVAVVADYLIAARPLRAGQVLGPADLGQRRGDLTALPDNLLTDPTQASGHHTRIAVAAGSPLRGDMLRVPHAVRQGQTVSVLGVGAGFRVASEGRAMNNAAPGEKVRVRLADGQVVTGTAQAGGAVALEF</sequence>
<dbReference type="GO" id="GO:0042597">
    <property type="term" value="C:periplasmic space"/>
    <property type="evidence" value="ECO:0007669"/>
    <property type="project" value="UniProtKB-SubCell"/>
</dbReference>
<dbReference type="PANTHER" id="PTHR36307">
    <property type="entry name" value="FLAGELLA BASAL BODY P-RING FORMATION PROTEIN FLGA"/>
    <property type="match status" value="1"/>
</dbReference>
<dbReference type="GO" id="GO:0044780">
    <property type="term" value="P:bacterial-type flagellum assembly"/>
    <property type="evidence" value="ECO:0007669"/>
    <property type="project" value="InterPro"/>
</dbReference>
<name>A0A5C7ST45_THASP</name>
<dbReference type="AlphaFoldDB" id="A0A5C7ST45"/>
<feature type="signal peptide" evidence="4">
    <location>
        <begin position="1"/>
        <end position="35"/>
    </location>
</feature>
<dbReference type="SMART" id="SM00858">
    <property type="entry name" value="SAF"/>
    <property type="match status" value="1"/>
</dbReference>
<feature type="domain" description="SAF" evidence="5">
    <location>
        <begin position="118"/>
        <end position="180"/>
    </location>
</feature>
<reference evidence="6 7" key="1">
    <citation type="submission" date="2018-09" db="EMBL/GenBank/DDBJ databases">
        <title>Metagenome Assembled Genomes from an Advanced Water Purification Facility.</title>
        <authorList>
            <person name="Stamps B.W."/>
            <person name="Spear J.R."/>
        </authorList>
    </citation>
    <scope>NUCLEOTIDE SEQUENCE [LARGE SCALE GENOMIC DNA]</scope>
    <source>
        <strain evidence="6">Bin_27_1</strain>
    </source>
</reference>
<keyword evidence="4" id="KW-1005">Bacterial flagellum biogenesis</keyword>
<dbReference type="Gene3D" id="2.30.30.760">
    <property type="match status" value="1"/>
</dbReference>
<evidence type="ECO:0000256" key="4">
    <source>
        <dbReference type="RuleBase" id="RU362063"/>
    </source>
</evidence>
<dbReference type="InterPro" id="IPR017585">
    <property type="entry name" value="SAF_FlgA"/>
</dbReference>
<keyword evidence="6" id="KW-0966">Cell projection</keyword>
<keyword evidence="2 4" id="KW-0732">Signal</keyword>
<evidence type="ECO:0000313" key="7">
    <source>
        <dbReference type="Proteomes" id="UP000321192"/>
    </source>
</evidence>
<comment type="similarity">
    <text evidence="4">Belongs to the FlgA family.</text>
</comment>
<protein>
    <recommendedName>
        <fullName evidence="4">Flagella basal body P-ring formation protein FlgA</fullName>
    </recommendedName>
</protein>
<dbReference type="RefSeq" id="WP_040828845.1">
    <property type="nucleotide sequence ID" value="NZ_SSFD01000117.1"/>
</dbReference>
<evidence type="ECO:0000256" key="1">
    <source>
        <dbReference type="ARBA" id="ARBA00004418"/>
    </source>
</evidence>
<organism evidence="6 7">
    <name type="scientific">Thauera aminoaromatica</name>
    <dbReference type="NCBI Taxonomy" id="164330"/>
    <lineage>
        <taxon>Bacteria</taxon>
        <taxon>Pseudomonadati</taxon>
        <taxon>Pseudomonadota</taxon>
        <taxon>Betaproteobacteria</taxon>
        <taxon>Rhodocyclales</taxon>
        <taxon>Zoogloeaceae</taxon>
        <taxon>Thauera</taxon>
    </lineage>
</organism>
<dbReference type="InterPro" id="IPR041231">
    <property type="entry name" value="FlgA_N"/>
</dbReference>
<dbReference type="Gene3D" id="3.90.1210.10">
    <property type="entry name" value="Antifreeze-like/N-acetylneuraminic acid synthase C-terminal domain"/>
    <property type="match status" value="1"/>
</dbReference>
<dbReference type="Proteomes" id="UP000321192">
    <property type="component" value="Unassembled WGS sequence"/>
</dbReference>
<dbReference type="NCBIfam" id="TIGR03170">
    <property type="entry name" value="flgA_cterm"/>
    <property type="match status" value="1"/>
</dbReference>
<dbReference type="Pfam" id="PF13144">
    <property type="entry name" value="ChapFlgA"/>
    <property type="match status" value="1"/>
</dbReference>
<dbReference type="EMBL" id="SSFD01000117">
    <property type="protein sequence ID" value="TXH86196.1"/>
    <property type="molecule type" value="Genomic_DNA"/>
</dbReference>
<keyword evidence="3 4" id="KW-0574">Periplasm</keyword>
<feature type="chain" id="PRO_5023127837" description="Flagella basal body P-ring formation protein FlgA" evidence="4">
    <location>
        <begin position="36"/>
        <end position="242"/>
    </location>
</feature>
<evidence type="ECO:0000259" key="5">
    <source>
        <dbReference type="SMART" id="SM00858"/>
    </source>
</evidence>
<dbReference type="CDD" id="cd11614">
    <property type="entry name" value="SAF_CpaB_FlgA_like"/>
    <property type="match status" value="1"/>
</dbReference>
<dbReference type="InterPro" id="IPR013974">
    <property type="entry name" value="SAF"/>
</dbReference>